<comment type="caution">
    <text evidence="2">The sequence shown here is derived from an EMBL/GenBank/DDBJ whole genome shotgun (WGS) entry which is preliminary data.</text>
</comment>
<sequence length="425" mass="44626">MGQDNDAAEVSRLRQQVAELSRPHHRLRSAGAAVLLVLAFVLAPLAVVASWTAGIMGDTDRYVATVGPLVDSPAVQSAVAARASQAVTGHLDLQTVLQQAAPQDRPLMAKGLGSLAAPIENAIGGLVQKEALAVVSSSWFHTFWTDANRRIHSTMVKALTGQGGGAVQLTDDSVVIDLGPVVEQVKQRLVDSGLTVAARIPQVHTSYTVLDAQHIGAARTGFRLLQILGNWLAVLVAVLAAAAVWLARRRRRALVTAALAITVGVLLLGLGLVVARALYLDKLPAGVSPDAAADIFDQLVHFLRTAVRSVAVLGAAVALGAWLSGPGRRATQFRSLRTSGIDATRRSAQSAGLRLGPVGRFVHHWKRWLTWTVLAAGGLTLALWSYPTGWVVTGIVLAVLFALTVVEFLDEGAQPGDAAPGDPAA</sequence>
<proteinExistence type="predicted"/>
<feature type="transmembrane region" description="Helical" evidence="1">
    <location>
        <begin position="306"/>
        <end position="325"/>
    </location>
</feature>
<feature type="transmembrane region" description="Helical" evidence="1">
    <location>
        <begin position="228"/>
        <end position="247"/>
    </location>
</feature>
<protein>
    <recommendedName>
        <fullName evidence="4">Integral membrane protein</fullName>
    </recommendedName>
</protein>
<dbReference type="EMBL" id="JBHEZZ010000003">
    <property type="protein sequence ID" value="MFC1400823.1"/>
    <property type="molecule type" value="Genomic_DNA"/>
</dbReference>
<feature type="transmembrane region" description="Helical" evidence="1">
    <location>
        <begin position="30"/>
        <end position="51"/>
    </location>
</feature>
<keyword evidence="1" id="KW-1133">Transmembrane helix</keyword>
<gene>
    <name evidence="2" type="ORF">ACEZDJ_05955</name>
</gene>
<organism evidence="2 3">
    <name type="scientific">Streptacidiphilus cavernicola</name>
    <dbReference type="NCBI Taxonomy" id="3342716"/>
    <lineage>
        <taxon>Bacteria</taxon>
        <taxon>Bacillati</taxon>
        <taxon>Actinomycetota</taxon>
        <taxon>Actinomycetes</taxon>
        <taxon>Kitasatosporales</taxon>
        <taxon>Streptomycetaceae</taxon>
        <taxon>Streptacidiphilus</taxon>
    </lineage>
</organism>
<keyword evidence="1" id="KW-0812">Transmembrane</keyword>
<feature type="transmembrane region" description="Helical" evidence="1">
    <location>
        <begin position="368"/>
        <end position="384"/>
    </location>
</feature>
<feature type="transmembrane region" description="Helical" evidence="1">
    <location>
        <begin position="390"/>
        <end position="409"/>
    </location>
</feature>
<name>A0ABV6UH95_9ACTN</name>
<keyword evidence="1" id="KW-0472">Membrane</keyword>
<evidence type="ECO:0000256" key="1">
    <source>
        <dbReference type="SAM" id="Phobius"/>
    </source>
</evidence>
<evidence type="ECO:0000313" key="2">
    <source>
        <dbReference type="EMBL" id="MFC1400823.1"/>
    </source>
</evidence>
<keyword evidence="3" id="KW-1185">Reference proteome</keyword>
<evidence type="ECO:0008006" key="4">
    <source>
        <dbReference type="Google" id="ProtNLM"/>
    </source>
</evidence>
<feature type="transmembrane region" description="Helical" evidence="1">
    <location>
        <begin position="254"/>
        <end position="279"/>
    </location>
</feature>
<evidence type="ECO:0000313" key="3">
    <source>
        <dbReference type="Proteomes" id="UP001592528"/>
    </source>
</evidence>
<dbReference type="Proteomes" id="UP001592528">
    <property type="component" value="Unassembled WGS sequence"/>
</dbReference>
<dbReference type="RefSeq" id="WP_232242352.1">
    <property type="nucleotide sequence ID" value="NZ_JBHEZZ010000003.1"/>
</dbReference>
<accession>A0ABV6UH95</accession>
<reference evidence="2 3" key="1">
    <citation type="submission" date="2024-09" db="EMBL/GenBank/DDBJ databases">
        <authorList>
            <person name="Lee S.D."/>
        </authorList>
    </citation>
    <scope>NUCLEOTIDE SEQUENCE [LARGE SCALE GENOMIC DNA]</scope>
    <source>
        <strain evidence="2 3">N1-5</strain>
    </source>
</reference>